<dbReference type="GO" id="GO:0005576">
    <property type="term" value="C:extracellular region"/>
    <property type="evidence" value="ECO:0007669"/>
    <property type="project" value="InterPro"/>
</dbReference>
<dbReference type="InterPro" id="IPR000254">
    <property type="entry name" value="CBD"/>
</dbReference>
<dbReference type="SUPFAM" id="SSF50952">
    <property type="entry name" value="Soluble quinoprotein glucose dehydrogenase"/>
    <property type="match status" value="1"/>
</dbReference>
<dbReference type="AlphaFoldDB" id="A0A9W8IW84"/>
<dbReference type="PANTHER" id="PTHR47797">
    <property type="entry name" value="DEHYDROGENASE, PUTATIVE (AFU_ORTHOLOGUE AFUA_8G05805)-RELATED"/>
    <property type="match status" value="1"/>
</dbReference>
<organism evidence="5 6">
    <name type="scientific">Candolleomyces eurysporus</name>
    <dbReference type="NCBI Taxonomy" id="2828524"/>
    <lineage>
        <taxon>Eukaryota</taxon>
        <taxon>Fungi</taxon>
        <taxon>Dikarya</taxon>
        <taxon>Basidiomycota</taxon>
        <taxon>Agaricomycotina</taxon>
        <taxon>Agaricomycetes</taxon>
        <taxon>Agaricomycetidae</taxon>
        <taxon>Agaricales</taxon>
        <taxon>Agaricineae</taxon>
        <taxon>Psathyrellaceae</taxon>
        <taxon>Candolleomyces</taxon>
    </lineage>
</organism>
<evidence type="ECO:0000313" key="6">
    <source>
        <dbReference type="Proteomes" id="UP001140091"/>
    </source>
</evidence>
<dbReference type="EMBL" id="JANBPK010001541">
    <property type="protein sequence ID" value="KAJ2921869.1"/>
    <property type="molecule type" value="Genomic_DNA"/>
</dbReference>
<feature type="signal peptide" evidence="3">
    <location>
        <begin position="1"/>
        <end position="21"/>
    </location>
</feature>
<dbReference type="Gene3D" id="2.120.10.30">
    <property type="entry name" value="TolB, C-terminal domain"/>
    <property type="match status" value="1"/>
</dbReference>
<dbReference type="InterPro" id="IPR011041">
    <property type="entry name" value="Quinoprot_gluc/sorb_DH_b-prop"/>
</dbReference>
<sequence length="720" mass="77098">MALLLGWVLLPILLALSGVRAQSAQWTDPITNVAGFQRYYDSILDTSYAYLFPPLQPTSNEFIGIYTGPSTVGYLGNSLGGGMRSNLLIVGWLNNANTPVVSPRYVAAYSSPSPISGPVVTVLGSSGVNGTHQRIVFRCQNCTTWSGGTGGINLNSAGATFGFAVHGSIKPLTPESSASDLYRHTLAGQYTLNTANAHTNSYSSVLSQYQNAPPLSGGGTPTTTTPPLPTSSANSCPGAPQPSYAMSVASGWRFMPVLGRLSTPRGIAMDTKGNLIVVERNKGVTGHTLNADGCVTSSKTIVQDNGPNHGIDFNPAGNQLYASSGDIAWVWDYNPDTMTATNRRTLVTGMYNWYHFTRTLLVSKKNPNLIIISVGSNDNIDLPSFQPATGRAAIKVFDLRTLPSGGTPFNSSQYGRMMGYGLRNHVGVAQDRAGIVHSIENSLDNAYRVINGQNRDVHINNPAEKVYNLGDPENPQNIFGGYPYCFTVWEPSDFTDKRFNVGDWFVQNPNGQYSDDWCNQNSVKPTVVLPPHSAPLDMKFGLGSDTNMYAAMHGSWNRQPPQGYKVVSVPGRFSASGEWSPTVDLAGTKNTWRDVLWNTKTEAQCASGCFRPVGLVFNPTGENLYVSSDTSGEVFMLKRNSGPVTNPGTGPTTTITSQPTPTTPTVTVPTPTTVTTTQPAGPLQTMYGQCGGQGWSGPTQCAAGAVCQSINQWYSQCVPA</sequence>
<evidence type="ECO:0000256" key="3">
    <source>
        <dbReference type="SAM" id="SignalP"/>
    </source>
</evidence>
<dbReference type="InterPro" id="IPR015920">
    <property type="entry name" value="Cellobiose_DH-like_cyt"/>
</dbReference>
<comment type="caution">
    <text evidence="5">The sequence shown here is derived from an EMBL/GenBank/DDBJ whole genome shotgun (WGS) entry which is preliminary data.</text>
</comment>
<dbReference type="OrthoDB" id="507128at2759"/>
<feature type="compositionally biased region" description="Low complexity" evidence="2">
    <location>
        <begin position="642"/>
        <end position="680"/>
    </location>
</feature>
<dbReference type="Proteomes" id="UP001140091">
    <property type="component" value="Unassembled WGS sequence"/>
</dbReference>
<dbReference type="SMART" id="SM00236">
    <property type="entry name" value="fCBD"/>
    <property type="match status" value="1"/>
</dbReference>
<evidence type="ECO:0000313" key="5">
    <source>
        <dbReference type="EMBL" id="KAJ2921869.1"/>
    </source>
</evidence>
<evidence type="ECO:0000256" key="2">
    <source>
        <dbReference type="SAM" id="MobiDB-lite"/>
    </source>
</evidence>
<feature type="region of interest" description="Disordered" evidence="2">
    <location>
        <begin position="208"/>
        <end position="240"/>
    </location>
</feature>
<dbReference type="GO" id="GO:0005975">
    <property type="term" value="P:carbohydrate metabolic process"/>
    <property type="evidence" value="ECO:0007669"/>
    <property type="project" value="InterPro"/>
</dbReference>
<keyword evidence="6" id="KW-1185">Reference proteome</keyword>
<dbReference type="Pfam" id="PF00734">
    <property type="entry name" value="CBM_1"/>
    <property type="match status" value="1"/>
</dbReference>
<dbReference type="PROSITE" id="PS00562">
    <property type="entry name" value="CBM1_1"/>
    <property type="match status" value="1"/>
</dbReference>
<protein>
    <recommendedName>
        <fullName evidence="4">CBM1 domain-containing protein</fullName>
    </recommendedName>
</protein>
<name>A0A9W8IW84_9AGAR</name>
<dbReference type="InterPro" id="IPR011042">
    <property type="entry name" value="6-blade_b-propeller_TolB-like"/>
</dbReference>
<dbReference type="InterPro" id="IPR035971">
    <property type="entry name" value="CBD_sf"/>
</dbReference>
<evidence type="ECO:0000256" key="1">
    <source>
        <dbReference type="ARBA" id="ARBA00022729"/>
    </source>
</evidence>
<dbReference type="PROSITE" id="PS51164">
    <property type="entry name" value="CBM1_2"/>
    <property type="match status" value="1"/>
</dbReference>
<feature type="non-terminal residue" evidence="5">
    <location>
        <position position="1"/>
    </location>
</feature>
<feature type="region of interest" description="Disordered" evidence="2">
    <location>
        <begin position="641"/>
        <end position="680"/>
    </location>
</feature>
<evidence type="ECO:0000259" key="4">
    <source>
        <dbReference type="PROSITE" id="PS51164"/>
    </source>
</evidence>
<dbReference type="Gene3D" id="2.60.40.1210">
    <property type="entry name" value="Cellobiose dehydrogenase, cytochrome domain"/>
    <property type="match status" value="1"/>
</dbReference>
<dbReference type="Pfam" id="PF22807">
    <property type="entry name" value="TrAA12"/>
    <property type="match status" value="1"/>
</dbReference>
<keyword evidence="1 3" id="KW-0732">Signal</keyword>
<gene>
    <name evidence="5" type="ORF">H1R20_g15227</name>
</gene>
<reference evidence="5" key="1">
    <citation type="submission" date="2022-06" db="EMBL/GenBank/DDBJ databases">
        <title>Genome Sequence of Candolleomyces eurysporus.</title>
        <authorList>
            <person name="Buettner E."/>
        </authorList>
    </citation>
    <scope>NUCLEOTIDE SEQUENCE</scope>
    <source>
        <strain evidence="5">VTCC 930004</strain>
    </source>
</reference>
<proteinExistence type="predicted"/>
<dbReference type="CDD" id="cd09630">
    <property type="entry name" value="CDH_like_cytochrome"/>
    <property type="match status" value="1"/>
</dbReference>
<dbReference type="SUPFAM" id="SSF49344">
    <property type="entry name" value="CBD9-like"/>
    <property type="match status" value="1"/>
</dbReference>
<feature type="chain" id="PRO_5040891127" description="CBM1 domain-containing protein" evidence="3">
    <location>
        <begin position="22"/>
        <end position="720"/>
    </location>
</feature>
<feature type="domain" description="CBM1" evidence="4">
    <location>
        <begin position="682"/>
        <end position="718"/>
    </location>
</feature>
<accession>A0A9W8IW84</accession>
<dbReference type="InterPro" id="IPR054539">
    <property type="entry name" value="Beta-prop_PDH"/>
</dbReference>
<dbReference type="GO" id="GO:0030248">
    <property type="term" value="F:cellulose binding"/>
    <property type="evidence" value="ECO:0007669"/>
    <property type="project" value="InterPro"/>
</dbReference>
<dbReference type="PANTHER" id="PTHR47797:SF5">
    <property type="entry name" value="CELLOBIOSE DEHYDROGENASE CYTOCHROME DOMAIN-CONTAINING PROTEIN"/>
    <property type="match status" value="1"/>
</dbReference>
<dbReference type="SUPFAM" id="SSF57180">
    <property type="entry name" value="Cellulose-binding domain"/>
    <property type="match status" value="1"/>
</dbReference>
<dbReference type="Pfam" id="PF16010">
    <property type="entry name" value="CDH-cyt"/>
    <property type="match status" value="1"/>
</dbReference>